<dbReference type="GO" id="GO:0000463">
    <property type="term" value="P:maturation of LSU-rRNA from tricistronic rRNA transcript (SSU-rRNA, 5.8S rRNA, LSU-rRNA)"/>
    <property type="evidence" value="ECO:0007669"/>
    <property type="project" value="TreeGrafter"/>
</dbReference>
<proteinExistence type="predicted"/>
<keyword evidence="7 11" id="KW-0863">Zinc-finger</keyword>
<dbReference type="Pfam" id="PF04438">
    <property type="entry name" value="zf-HIT"/>
    <property type="match status" value="1"/>
</dbReference>
<evidence type="ECO:0000256" key="7">
    <source>
        <dbReference type="ARBA" id="ARBA00022771"/>
    </source>
</evidence>
<dbReference type="PANTHER" id="PTHR13483">
    <property type="entry name" value="BOX C_D SNORNA PROTEIN 1-RELATED"/>
    <property type="match status" value="1"/>
</dbReference>
<evidence type="ECO:0000256" key="1">
    <source>
        <dbReference type="ARBA" id="ARBA00004123"/>
    </source>
</evidence>
<dbReference type="GO" id="GO:0048254">
    <property type="term" value="P:snoRNA localization"/>
    <property type="evidence" value="ECO:0007669"/>
    <property type="project" value="TreeGrafter"/>
</dbReference>
<evidence type="ECO:0000256" key="9">
    <source>
        <dbReference type="ARBA" id="ARBA00023242"/>
    </source>
</evidence>
<keyword evidence="4" id="KW-0963">Cytoplasm</keyword>
<dbReference type="FunFam" id="3.30.60.190:FF:000002">
    <property type="entry name" value="Zinc finger HIT domain-containing protein 3"/>
    <property type="match status" value="1"/>
</dbReference>
<keyword evidence="6" id="KW-0479">Metal-binding</keyword>
<dbReference type="GO" id="GO:0000492">
    <property type="term" value="P:box C/D snoRNP assembly"/>
    <property type="evidence" value="ECO:0007669"/>
    <property type="project" value="TreeGrafter"/>
</dbReference>
<dbReference type="SUPFAM" id="SSF144232">
    <property type="entry name" value="HIT/MYND zinc finger-like"/>
    <property type="match status" value="1"/>
</dbReference>
<evidence type="ECO:0000313" key="13">
    <source>
        <dbReference type="Ensembl" id="ENSCHIP00000013950.1"/>
    </source>
</evidence>
<evidence type="ECO:0000256" key="5">
    <source>
        <dbReference type="ARBA" id="ARBA00022553"/>
    </source>
</evidence>
<accession>A0A452EP91</accession>
<evidence type="ECO:0000256" key="3">
    <source>
        <dbReference type="ARBA" id="ARBA00021568"/>
    </source>
</evidence>
<evidence type="ECO:0000256" key="2">
    <source>
        <dbReference type="ARBA" id="ARBA00004496"/>
    </source>
</evidence>
<dbReference type="GO" id="GO:0008270">
    <property type="term" value="F:zinc ion binding"/>
    <property type="evidence" value="ECO:0007669"/>
    <property type="project" value="UniProtKB-UniRule"/>
</dbReference>
<dbReference type="CDD" id="cd23024">
    <property type="entry name" value="zf-HIT_ZNHIT2-3"/>
    <property type="match status" value="1"/>
</dbReference>
<protein>
    <recommendedName>
        <fullName evidence="3">Zinc finger HIT domain-containing protein 3</fullName>
    </recommendedName>
</protein>
<dbReference type="Gene3D" id="3.30.60.190">
    <property type="match status" value="1"/>
</dbReference>
<keyword evidence="8" id="KW-0862">Zinc</keyword>
<evidence type="ECO:0000256" key="4">
    <source>
        <dbReference type="ARBA" id="ARBA00022490"/>
    </source>
</evidence>
<reference evidence="13 14" key="1">
    <citation type="submission" date="2016-04" db="EMBL/GenBank/DDBJ databases">
        <title>Polished mammalian reference genomes with single-molecule sequencing and chromosome conformation capture applied to the Capra hircus genome.</title>
        <authorList>
            <person name="Bickhart D.M."/>
            <person name="Koren S."/>
            <person name="Rosen B."/>
            <person name="Hastie A."/>
            <person name="Liachko I."/>
            <person name="Sullivan S.T."/>
            <person name="Burton J."/>
            <person name="Sayre B.L."/>
            <person name="Huson H.J."/>
            <person name="Lee J."/>
            <person name="Lam E."/>
            <person name="Kelley C.M."/>
            <person name="Hutchison J.L."/>
            <person name="Zhou Y."/>
            <person name="Sun J."/>
            <person name="Crisa A."/>
            <person name="Schwartz J.C."/>
            <person name="Hammond J.A."/>
            <person name="Schroeder S.G."/>
            <person name="Liu G.E."/>
            <person name="Dunham M."/>
            <person name="Shendure J."/>
            <person name="Sonstegard T.S."/>
            <person name="Phillippy A.M."/>
            <person name="Van Tassell C.P."/>
            <person name="Smith T.P."/>
        </authorList>
    </citation>
    <scope>NUCLEOTIDE SEQUENCE [LARGE SCALE GENOMIC DNA]</scope>
</reference>
<dbReference type="Pfam" id="PF21373">
    <property type="entry name" value="ZNHIT3_C"/>
    <property type="match status" value="1"/>
</dbReference>
<dbReference type="GO" id="GO:0005737">
    <property type="term" value="C:cytoplasm"/>
    <property type="evidence" value="ECO:0007669"/>
    <property type="project" value="UniProtKB-SubCell"/>
</dbReference>
<dbReference type="AlphaFoldDB" id="A0A452EP91"/>
<evidence type="ECO:0000256" key="11">
    <source>
        <dbReference type="PROSITE-ProRule" id="PRU00453"/>
    </source>
</evidence>
<evidence type="ECO:0000256" key="6">
    <source>
        <dbReference type="ARBA" id="ARBA00022723"/>
    </source>
</evidence>
<dbReference type="GO" id="GO:0070761">
    <property type="term" value="C:pre-snoRNP complex"/>
    <property type="evidence" value="ECO:0007669"/>
    <property type="project" value="TreeGrafter"/>
</dbReference>
<dbReference type="OMA" id="PCASAKS"/>
<dbReference type="GeneTree" id="ENSGT00390000010822"/>
<evidence type="ECO:0000256" key="10">
    <source>
        <dbReference type="ARBA" id="ARBA00046946"/>
    </source>
</evidence>
<dbReference type="InterPro" id="IPR007529">
    <property type="entry name" value="Znf_HIT"/>
</dbReference>
<reference evidence="13" key="3">
    <citation type="submission" date="2025-09" db="UniProtKB">
        <authorList>
            <consortium name="Ensembl"/>
        </authorList>
    </citation>
    <scope>IDENTIFICATION</scope>
</reference>
<gene>
    <name evidence="13" type="primary">ZNHIT3</name>
</gene>
<keyword evidence="5" id="KW-0597">Phosphoprotein</keyword>
<dbReference type="Ensembl" id="ENSCHIT00000021743.1">
    <property type="protein sequence ID" value="ENSCHIP00000013950.1"/>
    <property type="gene ID" value="ENSCHIG00000015170.1"/>
</dbReference>
<keyword evidence="14" id="KW-1185">Reference proteome</keyword>
<organism evidence="13 14">
    <name type="scientific">Capra hircus</name>
    <name type="common">Goat</name>
    <dbReference type="NCBI Taxonomy" id="9925"/>
    <lineage>
        <taxon>Eukaryota</taxon>
        <taxon>Metazoa</taxon>
        <taxon>Chordata</taxon>
        <taxon>Craniata</taxon>
        <taxon>Vertebrata</taxon>
        <taxon>Euteleostomi</taxon>
        <taxon>Mammalia</taxon>
        <taxon>Eutheria</taxon>
        <taxon>Laurasiatheria</taxon>
        <taxon>Artiodactyla</taxon>
        <taxon>Ruminantia</taxon>
        <taxon>Pecora</taxon>
        <taxon>Bovidae</taxon>
        <taxon>Caprinae</taxon>
        <taxon>Capra</taxon>
    </lineage>
</organism>
<keyword evidence="9" id="KW-0539">Nucleus</keyword>
<reference evidence="13" key="2">
    <citation type="submission" date="2025-08" db="UniProtKB">
        <authorList>
            <consortium name="Ensembl"/>
        </authorList>
    </citation>
    <scope>IDENTIFICATION</scope>
</reference>
<comment type="subunit">
    <text evidence="10">Thyroid receptor interacting proteins (TRIPs) specifically interact with the ligand binding domain of the thyroid receptor (TR). Requires the presence of thyroid hormone for its interaction. Interacts with NUFIP1. Interacts (via HIT-type zinc finger) with the RUVBL1/RUVBL2 complex in the presence of ADP.</text>
</comment>
<dbReference type="GO" id="GO:0005634">
    <property type="term" value="C:nucleus"/>
    <property type="evidence" value="ECO:0007669"/>
    <property type="project" value="UniProtKB-SubCell"/>
</dbReference>
<dbReference type="STRING" id="9925.ENSCHIP00000013950"/>
<feature type="domain" description="HIT-type" evidence="12">
    <location>
        <begin position="11"/>
        <end position="53"/>
    </location>
</feature>
<dbReference type="InterPro" id="IPR048371">
    <property type="entry name" value="ZNHIT3_C"/>
</dbReference>
<name>A0A452EP91_CAPHI</name>
<evidence type="ECO:0000259" key="12">
    <source>
        <dbReference type="PROSITE" id="PS51083"/>
    </source>
</evidence>
<dbReference type="InterPro" id="IPR051639">
    <property type="entry name" value="BCD1"/>
</dbReference>
<dbReference type="EMBL" id="LWLT01000022">
    <property type="status" value="NOT_ANNOTATED_CDS"/>
    <property type="molecule type" value="Genomic_DNA"/>
</dbReference>
<evidence type="ECO:0000313" key="14">
    <source>
        <dbReference type="Proteomes" id="UP000291000"/>
    </source>
</evidence>
<dbReference type="PROSITE" id="PS51083">
    <property type="entry name" value="ZF_HIT"/>
    <property type="match status" value="1"/>
</dbReference>
<evidence type="ECO:0000256" key="8">
    <source>
        <dbReference type="ARBA" id="ARBA00022833"/>
    </source>
</evidence>
<comment type="subcellular location">
    <subcellularLocation>
        <location evidence="2">Cytoplasm</location>
    </subcellularLocation>
    <subcellularLocation>
        <location evidence="1">Nucleus</location>
    </subcellularLocation>
</comment>
<dbReference type="Proteomes" id="UP000291000">
    <property type="component" value="Chromosome 19"/>
</dbReference>
<dbReference type="PANTHER" id="PTHR13483:SF11">
    <property type="entry name" value="ZINC FINGER HIT DOMAIN-CONTAINING PROTEIN 3"/>
    <property type="match status" value="1"/>
</dbReference>
<sequence length="173" mass="19265">MASLSCGTAVCVVCLEKPKYRCPACRVPYCSLPCFRKHKGKAPFFVDRSNAICVFSEQCKPATGPVEKKIRSALTAVTQKPVENEDDDDDSVADFLNSDEEEDRVSLQTLKNLGESAALRSLLLNPHLRRLMVDLDQAGDKAELMRACMREPLFVEFADCCLRIVEPPQREGP</sequence>
<dbReference type="Bgee" id="ENSCHIG00000015170">
    <property type="expression patterns" value="Expressed in thymus and 18 other cell types or tissues"/>
</dbReference>